<dbReference type="Gene3D" id="3.30.1120.10">
    <property type="match status" value="1"/>
</dbReference>
<name>A0A5C6C8R6_9BACT</name>
<feature type="signal peptide" evidence="5">
    <location>
        <begin position="1"/>
        <end position="27"/>
    </location>
</feature>
<evidence type="ECO:0000256" key="3">
    <source>
        <dbReference type="ARBA" id="ARBA00022801"/>
    </source>
</evidence>
<feature type="domain" description="Sulfatase N-terminal" evidence="6">
    <location>
        <begin position="32"/>
        <end position="358"/>
    </location>
</feature>
<reference evidence="7 8" key="1">
    <citation type="journal article" date="2020" name="Antonie Van Leeuwenhoek">
        <title>Rhodopirellula heiligendammensis sp. nov., Rhodopirellula pilleata sp. nov., and Rhodopirellula solitaria sp. nov. isolated from natural or artificial marine surfaces in Northern Germany and California, USA, and emended description of the genus Rhodopirellula.</title>
        <authorList>
            <person name="Kallscheuer N."/>
            <person name="Wiegand S."/>
            <person name="Jogler M."/>
            <person name="Boedeker C."/>
            <person name="Peeters S.H."/>
            <person name="Rast P."/>
            <person name="Heuer A."/>
            <person name="Jetten M.S.M."/>
            <person name="Rohde M."/>
            <person name="Jogler C."/>
        </authorList>
    </citation>
    <scope>NUCLEOTIDE SEQUENCE [LARGE SCALE GENOMIC DNA]</scope>
    <source>
        <strain evidence="7 8">Poly21</strain>
    </source>
</reference>
<dbReference type="EMBL" id="SJPU01000001">
    <property type="protein sequence ID" value="TWU19796.1"/>
    <property type="molecule type" value="Genomic_DNA"/>
</dbReference>
<keyword evidence="3 7" id="KW-0378">Hydrolase</keyword>
<dbReference type="InterPro" id="IPR000917">
    <property type="entry name" value="Sulfatase_N"/>
</dbReference>
<dbReference type="GO" id="GO:0004065">
    <property type="term" value="F:arylsulfatase activity"/>
    <property type="evidence" value="ECO:0007669"/>
    <property type="project" value="UniProtKB-EC"/>
</dbReference>
<evidence type="ECO:0000259" key="6">
    <source>
        <dbReference type="Pfam" id="PF00884"/>
    </source>
</evidence>
<feature type="chain" id="PRO_5022966002" evidence="5">
    <location>
        <begin position="28"/>
        <end position="796"/>
    </location>
</feature>
<comment type="caution">
    <text evidence="7">The sequence shown here is derived from an EMBL/GenBank/DDBJ whole genome shotgun (WGS) entry which is preliminary data.</text>
</comment>
<evidence type="ECO:0000256" key="4">
    <source>
        <dbReference type="ARBA" id="ARBA00022837"/>
    </source>
</evidence>
<dbReference type="SUPFAM" id="SSF53649">
    <property type="entry name" value="Alkaline phosphatase-like"/>
    <property type="match status" value="1"/>
</dbReference>
<gene>
    <name evidence="7" type="primary">atsA_24</name>
    <name evidence="7" type="ORF">Poly21_19740</name>
</gene>
<dbReference type="Proteomes" id="UP000319908">
    <property type="component" value="Unassembled WGS sequence"/>
</dbReference>
<dbReference type="EC" id="3.1.6.1" evidence="7"/>
<dbReference type="Gene3D" id="3.40.720.10">
    <property type="entry name" value="Alkaline Phosphatase, subunit A"/>
    <property type="match status" value="1"/>
</dbReference>
<protein>
    <submittedName>
        <fullName evidence="7">Arylsulfatase</fullName>
        <ecNumber evidence="7">3.1.6.1</ecNumber>
    </submittedName>
</protein>
<dbReference type="AlphaFoldDB" id="A0A5C6C8R6"/>
<sequence length="796" mass="87709">MRTIHVIKLFTVACLIHSLATLLPAFAEETRPNIILILTDDQGYQDVGCFGSPHIKTPHLDQMAAEGLRLTNFYAQPVCGVSRAALMTGCYPIRIAEPGNLKRLHTVPHPDETTMAEVLKRAGYATGMVGKWHLGLDRQGTPGGVVPATMPNAQGFDYFYGTPKYNGFTVHVDDVPSRSPIMRNDDVVVEAVQDWDHITAVYTLEATEWIQQHHESPFFLYVAHNMPHVPLGASENFKGKSDGGPYGDAIEELDWSCGEIFKTLQELGIDDNTLVVFASDNGPWVETTRGMQANGKPFIPRDHSGNADPLRGWKMSAWEGGSRVPFIARWPGHIPAGSESSELLTTMDLLPTFASIANAELPAVELDGVDASSFLQGQAERSPRDEFLYYAGSLLTGVRRGQWKLVLPREKSPAGLGWWGRMIEQVPELQLFDLNTDPGELNNLASAHPDTVTSLLKRIDRARAELGDIDHQGSGARLYDNGPRRLQVPVTTQVRTNLVQEDANEVPQTTHSFIAFGQKTYIVDENGVKTWTYPHATRDGYVLDNGNIILTLNKGKRYPGGAVIEITPDGKETLIWSGTQAEVNSAQPTETGTFVITEAGDMPRLLEVDRSGKVWVEFPLQCQTDNHHLETRMARKLADGTYLVPHLLDFAVKQYDATGTVISEIDTTVPGDSARSIHTWPFTAIRHGDGQTLVCCTNGNRVIDFDADGNIAWQLTNDDLPGPWLQDPCGGQVLANGNVVIACYAGGRKDAQAPKLVEVNRQKEVVWTYTDGQKVGIHHFQILDTDGEKNRGKQLK</sequence>
<evidence type="ECO:0000256" key="5">
    <source>
        <dbReference type="SAM" id="SignalP"/>
    </source>
</evidence>
<dbReference type="GO" id="GO:0046872">
    <property type="term" value="F:metal ion binding"/>
    <property type="evidence" value="ECO:0007669"/>
    <property type="project" value="UniProtKB-KW"/>
</dbReference>
<dbReference type="CDD" id="cd16026">
    <property type="entry name" value="GALNS_like"/>
    <property type="match status" value="1"/>
</dbReference>
<accession>A0A5C6C8R6</accession>
<comment type="similarity">
    <text evidence="1">Belongs to the sulfatase family.</text>
</comment>
<evidence type="ECO:0000313" key="7">
    <source>
        <dbReference type="EMBL" id="TWU19796.1"/>
    </source>
</evidence>
<evidence type="ECO:0000256" key="1">
    <source>
        <dbReference type="ARBA" id="ARBA00008779"/>
    </source>
</evidence>
<keyword evidence="8" id="KW-1185">Reference proteome</keyword>
<organism evidence="7 8">
    <name type="scientific">Allorhodopirellula heiligendammensis</name>
    <dbReference type="NCBI Taxonomy" id="2714739"/>
    <lineage>
        <taxon>Bacteria</taxon>
        <taxon>Pseudomonadati</taxon>
        <taxon>Planctomycetota</taxon>
        <taxon>Planctomycetia</taxon>
        <taxon>Pirellulales</taxon>
        <taxon>Pirellulaceae</taxon>
        <taxon>Allorhodopirellula</taxon>
    </lineage>
</organism>
<dbReference type="InterPro" id="IPR011042">
    <property type="entry name" value="6-blade_b-propeller_TolB-like"/>
</dbReference>
<keyword evidence="2" id="KW-0479">Metal-binding</keyword>
<dbReference type="InterPro" id="IPR017850">
    <property type="entry name" value="Alkaline_phosphatase_core_sf"/>
</dbReference>
<dbReference type="InterPro" id="IPR050738">
    <property type="entry name" value="Sulfatase"/>
</dbReference>
<dbReference type="PANTHER" id="PTHR42693">
    <property type="entry name" value="ARYLSULFATASE FAMILY MEMBER"/>
    <property type="match status" value="1"/>
</dbReference>
<keyword evidence="5" id="KW-0732">Signal</keyword>
<dbReference type="SUPFAM" id="SSF63829">
    <property type="entry name" value="Calcium-dependent phosphotriesterase"/>
    <property type="match status" value="1"/>
</dbReference>
<dbReference type="Pfam" id="PF00884">
    <property type="entry name" value="Sulfatase"/>
    <property type="match status" value="1"/>
</dbReference>
<dbReference type="PANTHER" id="PTHR42693:SF53">
    <property type="entry name" value="ENDO-4-O-SULFATASE"/>
    <property type="match status" value="1"/>
</dbReference>
<dbReference type="Gene3D" id="2.120.10.30">
    <property type="entry name" value="TolB, C-terminal domain"/>
    <property type="match status" value="1"/>
</dbReference>
<evidence type="ECO:0000256" key="2">
    <source>
        <dbReference type="ARBA" id="ARBA00022723"/>
    </source>
</evidence>
<evidence type="ECO:0000313" key="8">
    <source>
        <dbReference type="Proteomes" id="UP000319908"/>
    </source>
</evidence>
<proteinExistence type="inferred from homology"/>
<dbReference type="PROSITE" id="PS00149">
    <property type="entry name" value="SULFATASE_2"/>
    <property type="match status" value="1"/>
</dbReference>
<dbReference type="InterPro" id="IPR024607">
    <property type="entry name" value="Sulfatase_CS"/>
</dbReference>
<keyword evidence="4" id="KW-0106">Calcium</keyword>